<dbReference type="CDD" id="cd05233">
    <property type="entry name" value="SDR_c"/>
    <property type="match status" value="1"/>
</dbReference>
<dbReference type="PANTHER" id="PTHR42760">
    <property type="entry name" value="SHORT-CHAIN DEHYDROGENASES/REDUCTASES FAMILY MEMBER"/>
    <property type="match status" value="1"/>
</dbReference>
<dbReference type="PRINTS" id="PR00081">
    <property type="entry name" value="GDHRDH"/>
</dbReference>
<comment type="caution">
    <text evidence="3">The sequence shown here is derived from an EMBL/GenBank/DDBJ whole genome shotgun (WGS) entry which is preliminary data.</text>
</comment>
<dbReference type="SUPFAM" id="SSF51735">
    <property type="entry name" value="NAD(P)-binding Rossmann-fold domains"/>
    <property type="match status" value="1"/>
</dbReference>
<organism evidence="3 4">
    <name type="scientific">Mojavia pulchra JT2-VF2</name>
    <dbReference type="NCBI Taxonomy" id="287848"/>
    <lineage>
        <taxon>Bacteria</taxon>
        <taxon>Bacillati</taxon>
        <taxon>Cyanobacteriota</taxon>
        <taxon>Cyanophyceae</taxon>
        <taxon>Nostocales</taxon>
        <taxon>Nostocaceae</taxon>
    </lineage>
</organism>
<reference evidence="3" key="2">
    <citation type="journal article" date="2022" name="Microbiol. Resour. Announc.">
        <title>Metagenome Sequencing to Explore Phylogenomics of Terrestrial Cyanobacteria.</title>
        <authorList>
            <person name="Ward R.D."/>
            <person name="Stajich J.E."/>
            <person name="Johansen J.R."/>
            <person name="Huntemann M."/>
            <person name="Clum A."/>
            <person name="Foster B."/>
            <person name="Foster B."/>
            <person name="Roux S."/>
            <person name="Palaniappan K."/>
            <person name="Varghese N."/>
            <person name="Mukherjee S."/>
            <person name="Reddy T.B.K."/>
            <person name="Daum C."/>
            <person name="Copeland A."/>
            <person name="Chen I.A."/>
            <person name="Ivanova N.N."/>
            <person name="Kyrpides N.C."/>
            <person name="Shapiro N."/>
            <person name="Eloe-Fadrosh E.A."/>
            <person name="Pietrasiak N."/>
        </authorList>
    </citation>
    <scope>NUCLEOTIDE SEQUENCE</scope>
    <source>
        <strain evidence="3">JT2-VF2</strain>
    </source>
</reference>
<dbReference type="NCBIfam" id="NF005559">
    <property type="entry name" value="PRK07231.1"/>
    <property type="match status" value="1"/>
</dbReference>
<dbReference type="InterPro" id="IPR036291">
    <property type="entry name" value="NAD(P)-bd_dom_sf"/>
</dbReference>
<name>A0A951Q659_9NOST</name>
<dbReference type="InterPro" id="IPR002347">
    <property type="entry name" value="SDR_fam"/>
</dbReference>
<evidence type="ECO:0000313" key="3">
    <source>
        <dbReference type="EMBL" id="MBW4565251.1"/>
    </source>
</evidence>
<dbReference type="GO" id="GO:0006633">
    <property type="term" value="P:fatty acid biosynthetic process"/>
    <property type="evidence" value="ECO:0007669"/>
    <property type="project" value="TreeGrafter"/>
</dbReference>
<sequence>MNILSRRFENKVALITGGNSGLGRAIAIRLAIEGAAIGVVGRDLEKALLVRQEIESLGGKALEIKCDVTQESDCQRAVDQIISQFNRLDVLCTSAGIYGGGRTVVDTSVELWEQVINTDLKGVYLISKFSIPQMRKVHGGSIVHISSIGGLTGFPEGMAFHSAKGGVINLTRHMAVAHATDNIRVNCICPGVVTTPLTQKWLSEPETYQKVCQSYPMNRIGEPEEVATAVAFLASDEASFITGAILPVDGGYLAAGKD</sequence>
<protein>
    <submittedName>
        <fullName evidence="3">Glucose 1-dehydrogenase</fullName>
        <ecNumber evidence="3">1.1.1.47</ecNumber>
    </submittedName>
</protein>
<dbReference type="EC" id="1.1.1.47" evidence="3"/>
<accession>A0A951Q659</accession>
<dbReference type="AlphaFoldDB" id="A0A951Q659"/>
<evidence type="ECO:0000256" key="2">
    <source>
        <dbReference type="ARBA" id="ARBA00023002"/>
    </source>
</evidence>
<gene>
    <name evidence="3" type="ORF">KME32_30035</name>
</gene>
<dbReference type="PRINTS" id="PR00080">
    <property type="entry name" value="SDRFAMILY"/>
</dbReference>
<evidence type="ECO:0000313" key="4">
    <source>
        <dbReference type="Proteomes" id="UP000715781"/>
    </source>
</evidence>
<dbReference type="FunFam" id="3.40.50.720:FF:000084">
    <property type="entry name" value="Short-chain dehydrogenase reductase"/>
    <property type="match status" value="1"/>
</dbReference>
<dbReference type="Pfam" id="PF13561">
    <property type="entry name" value="adh_short_C2"/>
    <property type="match status" value="1"/>
</dbReference>
<dbReference type="GO" id="GO:0047936">
    <property type="term" value="F:glucose 1-dehydrogenase [NAD(P)+] activity"/>
    <property type="evidence" value="ECO:0007669"/>
    <property type="project" value="UniProtKB-EC"/>
</dbReference>
<dbReference type="Gene3D" id="3.40.50.720">
    <property type="entry name" value="NAD(P)-binding Rossmann-like Domain"/>
    <property type="match status" value="1"/>
</dbReference>
<dbReference type="GO" id="GO:0048038">
    <property type="term" value="F:quinone binding"/>
    <property type="evidence" value="ECO:0007669"/>
    <property type="project" value="TreeGrafter"/>
</dbReference>
<keyword evidence="2 3" id="KW-0560">Oxidoreductase</keyword>
<comment type="similarity">
    <text evidence="1">Belongs to the short-chain dehydrogenases/reductases (SDR) family.</text>
</comment>
<dbReference type="Proteomes" id="UP000715781">
    <property type="component" value="Unassembled WGS sequence"/>
</dbReference>
<evidence type="ECO:0000256" key="1">
    <source>
        <dbReference type="ARBA" id="ARBA00006484"/>
    </source>
</evidence>
<dbReference type="PANTHER" id="PTHR42760:SF122">
    <property type="entry name" value="NAD(P)-BINDING PROTEIN"/>
    <property type="match status" value="1"/>
</dbReference>
<proteinExistence type="inferred from homology"/>
<dbReference type="EMBL" id="JAHHHN010000033">
    <property type="protein sequence ID" value="MBW4565251.1"/>
    <property type="molecule type" value="Genomic_DNA"/>
</dbReference>
<reference evidence="3" key="1">
    <citation type="submission" date="2021-05" db="EMBL/GenBank/DDBJ databases">
        <authorList>
            <person name="Pietrasiak N."/>
            <person name="Ward R."/>
            <person name="Stajich J.E."/>
            <person name="Kurbessoian T."/>
        </authorList>
    </citation>
    <scope>NUCLEOTIDE SEQUENCE</scope>
    <source>
        <strain evidence="3">JT2-VF2</strain>
    </source>
</reference>